<evidence type="ECO:0000313" key="8">
    <source>
        <dbReference type="Proteomes" id="UP001147695"/>
    </source>
</evidence>
<comment type="caution">
    <text evidence="7">The sequence shown here is derived from an EMBL/GenBank/DDBJ whole genome shotgun (WGS) entry which is preliminary data.</text>
</comment>
<sequence length="503" mass="54769">MPRVLSSLVFLLTSVYAAQHNDVGFANDASDRVTANCQQACSELSSAFGSAFHWPSNDNFSIWDAKQQEVHPACRIEPSSATEVSKILEILVNNWCHFAVKGGGHSRNPGDSNSVGGVTVDLDRLTNVEVLPHANKARVGGGATTIQAYRALESRNMSFVGGRVGSVGVGGFTLGGGTSPFSNKYGWSLDNIFEYEVVLANSTITTASETHNPELYFALRGGGNNFGIVTAFTVRTFSQGPVYTSMTTYSANQSSQVLDKVYDLYTDKRLASDKEMGYDLYYTYNSGGDEFVLSGTQRYAKPISSPPVFHAIDQISTRSRRTNLGLMSQAAGGTESLGTTRHLFATLTVSPSRKFLSEGIRVFEEEVEAIKSVPGLVPNFISYPIQRNAITVMRQRGGNALGIDRDDPLFLVLISTAWSNSTDDAAVNRMTENIIERLNGTAQDMGIANRYKYMNYASAAQVDSIFAGYGDENAERLKQIQRAVDPRGIFASTGLWRGFVKLI</sequence>
<feature type="chain" id="PRO_5040750378" description="FAD-binding PCMH-type domain-containing protein" evidence="5">
    <location>
        <begin position="18"/>
        <end position="503"/>
    </location>
</feature>
<evidence type="ECO:0000259" key="6">
    <source>
        <dbReference type="PROSITE" id="PS51387"/>
    </source>
</evidence>
<dbReference type="Pfam" id="PF01565">
    <property type="entry name" value="FAD_binding_4"/>
    <property type="match status" value="1"/>
</dbReference>
<dbReference type="GO" id="GO:0016491">
    <property type="term" value="F:oxidoreductase activity"/>
    <property type="evidence" value="ECO:0007669"/>
    <property type="project" value="UniProtKB-KW"/>
</dbReference>
<accession>A0A9W9QKL4</accession>
<dbReference type="PROSITE" id="PS51387">
    <property type="entry name" value="FAD_PCMH"/>
    <property type="match status" value="1"/>
</dbReference>
<keyword evidence="5" id="KW-0732">Signal</keyword>
<feature type="signal peptide" evidence="5">
    <location>
        <begin position="1"/>
        <end position="17"/>
    </location>
</feature>
<organism evidence="7 8">
    <name type="scientific">Penicillium brevicompactum</name>
    <dbReference type="NCBI Taxonomy" id="5074"/>
    <lineage>
        <taxon>Eukaryota</taxon>
        <taxon>Fungi</taxon>
        <taxon>Dikarya</taxon>
        <taxon>Ascomycota</taxon>
        <taxon>Pezizomycotina</taxon>
        <taxon>Eurotiomycetes</taxon>
        <taxon>Eurotiomycetidae</taxon>
        <taxon>Eurotiales</taxon>
        <taxon>Aspergillaceae</taxon>
        <taxon>Penicillium</taxon>
    </lineage>
</organism>
<reference evidence="7" key="2">
    <citation type="journal article" date="2023" name="IMA Fungus">
        <title>Comparative genomic study of the Penicillium genus elucidates a diverse pangenome and 15 lateral gene transfer events.</title>
        <authorList>
            <person name="Petersen C."/>
            <person name="Sorensen T."/>
            <person name="Nielsen M.R."/>
            <person name="Sondergaard T.E."/>
            <person name="Sorensen J.L."/>
            <person name="Fitzpatrick D.A."/>
            <person name="Frisvad J.C."/>
            <person name="Nielsen K.L."/>
        </authorList>
    </citation>
    <scope>NUCLEOTIDE SEQUENCE</scope>
    <source>
        <strain evidence="7">IBT 35673</strain>
    </source>
</reference>
<dbReference type="SUPFAM" id="SSF56176">
    <property type="entry name" value="FAD-binding/transporter-associated domain-like"/>
    <property type="match status" value="1"/>
</dbReference>
<dbReference type="PANTHER" id="PTHR42973">
    <property type="entry name" value="BINDING OXIDOREDUCTASE, PUTATIVE (AFU_ORTHOLOGUE AFUA_1G17690)-RELATED"/>
    <property type="match status" value="1"/>
</dbReference>
<dbReference type="InterPro" id="IPR016169">
    <property type="entry name" value="FAD-bd_PCMH_sub2"/>
</dbReference>
<dbReference type="Gene3D" id="3.40.462.20">
    <property type="match status" value="1"/>
</dbReference>
<keyword evidence="2" id="KW-0285">Flavoprotein</keyword>
<dbReference type="AlphaFoldDB" id="A0A9W9QKL4"/>
<evidence type="ECO:0000256" key="3">
    <source>
        <dbReference type="ARBA" id="ARBA00022827"/>
    </source>
</evidence>
<evidence type="ECO:0000256" key="4">
    <source>
        <dbReference type="ARBA" id="ARBA00023002"/>
    </source>
</evidence>
<dbReference type="GO" id="GO:0071949">
    <property type="term" value="F:FAD binding"/>
    <property type="evidence" value="ECO:0007669"/>
    <property type="project" value="InterPro"/>
</dbReference>
<evidence type="ECO:0000256" key="1">
    <source>
        <dbReference type="ARBA" id="ARBA00005466"/>
    </source>
</evidence>
<dbReference type="InterPro" id="IPR050416">
    <property type="entry name" value="FAD-linked_Oxidoreductase"/>
</dbReference>
<dbReference type="InterPro" id="IPR016166">
    <property type="entry name" value="FAD-bd_PCMH"/>
</dbReference>
<dbReference type="PANTHER" id="PTHR42973:SF13">
    <property type="entry name" value="FAD-BINDING PCMH-TYPE DOMAIN-CONTAINING PROTEIN"/>
    <property type="match status" value="1"/>
</dbReference>
<name>A0A9W9QKL4_PENBR</name>
<protein>
    <recommendedName>
        <fullName evidence="6">FAD-binding PCMH-type domain-containing protein</fullName>
    </recommendedName>
</protein>
<keyword evidence="3" id="KW-0274">FAD</keyword>
<dbReference type="Gene3D" id="3.30.465.10">
    <property type="match status" value="1"/>
</dbReference>
<gene>
    <name evidence="7" type="ORF">N7452_006403</name>
</gene>
<evidence type="ECO:0000256" key="5">
    <source>
        <dbReference type="SAM" id="SignalP"/>
    </source>
</evidence>
<evidence type="ECO:0000256" key="2">
    <source>
        <dbReference type="ARBA" id="ARBA00022630"/>
    </source>
</evidence>
<proteinExistence type="inferred from homology"/>
<reference evidence="7" key="1">
    <citation type="submission" date="2022-12" db="EMBL/GenBank/DDBJ databases">
        <authorList>
            <person name="Petersen C."/>
        </authorList>
    </citation>
    <scope>NUCLEOTIDE SEQUENCE</scope>
    <source>
        <strain evidence="7">IBT 35673</strain>
    </source>
</reference>
<dbReference type="Proteomes" id="UP001147695">
    <property type="component" value="Unassembled WGS sequence"/>
</dbReference>
<dbReference type="EMBL" id="JAPZBQ010000003">
    <property type="protein sequence ID" value="KAJ5339675.1"/>
    <property type="molecule type" value="Genomic_DNA"/>
</dbReference>
<comment type="similarity">
    <text evidence="1">Belongs to the oxygen-dependent FAD-linked oxidoreductase family.</text>
</comment>
<keyword evidence="4" id="KW-0560">Oxidoreductase</keyword>
<feature type="domain" description="FAD-binding PCMH-type" evidence="6">
    <location>
        <begin position="68"/>
        <end position="239"/>
    </location>
</feature>
<dbReference type="InterPro" id="IPR036318">
    <property type="entry name" value="FAD-bd_PCMH-like_sf"/>
</dbReference>
<evidence type="ECO:0000313" key="7">
    <source>
        <dbReference type="EMBL" id="KAJ5339675.1"/>
    </source>
</evidence>
<dbReference type="InterPro" id="IPR006094">
    <property type="entry name" value="Oxid_FAD_bind_N"/>
</dbReference>